<proteinExistence type="inferred from homology"/>
<protein>
    <submittedName>
        <fullName evidence="8">Uncharacterized protein</fullName>
    </submittedName>
</protein>
<organism evidence="8 9">
    <name type="scientific">Sinanodonta woodiana</name>
    <name type="common">Chinese pond mussel</name>
    <name type="synonym">Anodonta woodiana</name>
    <dbReference type="NCBI Taxonomy" id="1069815"/>
    <lineage>
        <taxon>Eukaryota</taxon>
        <taxon>Metazoa</taxon>
        <taxon>Spiralia</taxon>
        <taxon>Lophotrochozoa</taxon>
        <taxon>Mollusca</taxon>
        <taxon>Bivalvia</taxon>
        <taxon>Autobranchia</taxon>
        <taxon>Heteroconchia</taxon>
        <taxon>Palaeoheterodonta</taxon>
        <taxon>Unionida</taxon>
        <taxon>Unionoidea</taxon>
        <taxon>Unionidae</taxon>
        <taxon>Unioninae</taxon>
        <taxon>Sinanodonta</taxon>
    </lineage>
</organism>
<dbReference type="EMBL" id="JBJQND010000018">
    <property type="protein sequence ID" value="KAL3836738.1"/>
    <property type="molecule type" value="Genomic_DNA"/>
</dbReference>
<gene>
    <name evidence="8" type="ORF">ACJMK2_022157</name>
</gene>
<sequence>MAWFSAFRNEFGYTHYREQRMPVIVDLPLTVAVYVCLCISIAFLIAAAGIRGKERWYTLIRVAYSLLIGSIIFVSIHGYCWQITYKDIKAPYIYRSDSYIDGTIGIRIGLYTVNITLSGNFEGNTVYYNEEFFLEEISGPAIELDHAIERGLPHPILMVLQHFNMDDGGLRFGRSCRFAGYFAGILLWTAFTFWIASNIILCSVVWHGAVCFTASGVCMILATIVYKYLSLSFGIRLPGSQGEVQLRHGWCLWFNLTLGILNTLVGIVVIMADYKYPKKVAAFFLLETALAESSKEYSNIYAASLVQDNRNNDMRHAVTSNRYLKYSFDSSSSQKKNPIFGGSISDLSTINGSDSVYTSDGRLSRAGNVTSSVNSTNEVVQSNYILNEEGTDRSLNGIFVDIELNGNDMTICKSSASEKSVDITSKDTIPVSVHIENDNQPNNGTENLHFKTNTDECEVINES</sequence>
<feature type="transmembrane region" description="Helical" evidence="7">
    <location>
        <begin position="250"/>
        <end position="272"/>
    </location>
</feature>
<feature type="transmembrane region" description="Helical" evidence="7">
    <location>
        <begin position="178"/>
        <end position="200"/>
    </location>
</feature>
<keyword evidence="4 7" id="KW-1133">Transmembrane helix</keyword>
<evidence type="ECO:0000256" key="4">
    <source>
        <dbReference type="ARBA" id="ARBA00022989"/>
    </source>
</evidence>
<feature type="transmembrane region" description="Helical" evidence="7">
    <location>
        <begin position="27"/>
        <end position="50"/>
    </location>
</feature>
<dbReference type="EMBL" id="JBJQND010000018">
    <property type="protein sequence ID" value="KAL3836739.1"/>
    <property type="molecule type" value="Genomic_DNA"/>
</dbReference>
<comment type="subcellular location">
    <subcellularLocation>
        <location evidence="1">Membrane</location>
        <topology evidence="1">Multi-pass membrane protein</topology>
    </subcellularLocation>
</comment>
<evidence type="ECO:0000256" key="3">
    <source>
        <dbReference type="ARBA" id="ARBA00022692"/>
    </source>
</evidence>
<feature type="transmembrane region" description="Helical" evidence="7">
    <location>
        <begin position="206"/>
        <end position="229"/>
    </location>
</feature>
<dbReference type="AlphaFoldDB" id="A0ABD3TJW2"/>
<dbReference type="Pfam" id="PF10204">
    <property type="entry name" value="DuoxA"/>
    <property type="match status" value="1"/>
</dbReference>
<comment type="caution">
    <text evidence="8">The sequence shown here is derived from an EMBL/GenBank/DDBJ whole genome shotgun (WGS) entry which is preliminary data.</text>
</comment>
<keyword evidence="9" id="KW-1185">Reference proteome</keyword>
<dbReference type="Proteomes" id="UP001634394">
    <property type="component" value="Unassembled WGS sequence"/>
</dbReference>
<dbReference type="PANTHER" id="PTHR31158">
    <property type="entry name" value="DUAL OXIDASE 2"/>
    <property type="match status" value="1"/>
</dbReference>
<feature type="transmembrane region" description="Helical" evidence="7">
    <location>
        <begin position="62"/>
        <end position="81"/>
    </location>
</feature>
<accession>A0ABD3TJW2</accession>
<evidence type="ECO:0000313" key="9">
    <source>
        <dbReference type="Proteomes" id="UP001634394"/>
    </source>
</evidence>
<evidence type="ECO:0000313" key="8">
    <source>
        <dbReference type="EMBL" id="KAL3836738.1"/>
    </source>
</evidence>
<evidence type="ECO:0000256" key="1">
    <source>
        <dbReference type="ARBA" id="ARBA00004141"/>
    </source>
</evidence>
<evidence type="ECO:0000256" key="2">
    <source>
        <dbReference type="ARBA" id="ARBA00009816"/>
    </source>
</evidence>
<reference evidence="8 9" key="1">
    <citation type="submission" date="2024-11" db="EMBL/GenBank/DDBJ databases">
        <title>Chromosome-level genome assembly of the freshwater bivalve Anodonta woodiana.</title>
        <authorList>
            <person name="Chen X."/>
        </authorList>
    </citation>
    <scope>NUCLEOTIDE SEQUENCE [LARGE SCALE GENOMIC DNA]</scope>
    <source>
        <strain evidence="8">MN2024</strain>
        <tissue evidence="8">Gills</tissue>
    </source>
</reference>
<keyword evidence="5 7" id="KW-0472">Membrane</keyword>
<dbReference type="InterPro" id="IPR018469">
    <property type="entry name" value="Dual_oxidase_maturation_fac"/>
</dbReference>
<dbReference type="GO" id="GO:0016020">
    <property type="term" value="C:membrane"/>
    <property type="evidence" value="ECO:0007669"/>
    <property type="project" value="UniProtKB-SubCell"/>
</dbReference>
<dbReference type="PANTHER" id="PTHR31158:SF1">
    <property type="entry name" value="DOXA1 FACTOR-RELATED"/>
    <property type="match status" value="1"/>
</dbReference>
<name>A0ABD3TJW2_SINWO</name>
<keyword evidence="3 7" id="KW-0812">Transmembrane</keyword>
<evidence type="ECO:0000256" key="7">
    <source>
        <dbReference type="SAM" id="Phobius"/>
    </source>
</evidence>
<evidence type="ECO:0000256" key="5">
    <source>
        <dbReference type="ARBA" id="ARBA00023136"/>
    </source>
</evidence>
<comment type="similarity">
    <text evidence="2">Belongs to the DUOXA family.</text>
</comment>
<evidence type="ECO:0000256" key="6">
    <source>
        <dbReference type="ARBA" id="ARBA00023180"/>
    </source>
</evidence>
<keyword evidence="6" id="KW-0325">Glycoprotein</keyword>